<evidence type="ECO:0000313" key="2">
    <source>
        <dbReference type="Proteomes" id="UP000789508"/>
    </source>
</evidence>
<proteinExistence type="predicted"/>
<dbReference type="AlphaFoldDB" id="A0A9N9NK25"/>
<keyword evidence="2" id="KW-1185">Reference proteome</keyword>
<gene>
    <name evidence="1" type="ORF">ALEPTO_LOCUS12870</name>
</gene>
<name>A0A9N9NK25_9GLOM</name>
<organism evidence="1 2">
    <name type="scientific">Ambispora leptoticha</name>
    <dbReference type="NCBI Taxonomy" id="144679"/>
    <lineage>
        <taxon>Eukaryota</taxon>
        <taxon>Fungi</taxon>
        <taxon>Fungi incertae sedis</taxon>
        <taxon>Mucoromycota</taxon>
        <taxon>Glomeromycotina</taxon>
        <taxon>Glomeromycetes</taxon>
        <taxon>Archaeosporales</taxon>
        <taxon>Ambisporaceae</taxon>
        <taxon>Ambispora</taxon>
    </lineage>
</organism>
<feature type="non-terminal residue" evidence="1">
    <location>
        <position position="1"/>
    </location>
</feature>
<dbReference type="Proteomes" id="UP000789508">
    <property type="component" value="Unassembled WGS sequence"/>
</dbReference>
<reference evidence="1" key="1">
    <citation type="submission" date="2021-06" db="EMBL/GenBank/DDBJ databases">
        <authorList>
            <person name="Kallberg Y."/>
            <person name="Tangrot J."/>
            <person name="Rosling A."/>
        </authorList>
    </citation>
    <scope>NUCLEOTIDE SEQUENCE</scope>
    <source>
        <strain evidence="1">FL130A</strain>
    </source>
</reference>
<accession>A0A9N9NK25</accession>
<comment type="caution">
    <text evidence="1">The sequence shown here is derived from an EMBL/GenBank/DDBJ whole genome shotgun (WGS) entry which is preliminary data.</text>
</comment>
<protein>
    <submittedName>
        <fullName evidence="1">7098_t:CDS:1</fullName>
    </submittedName>
</protein>
<dbReference type="EMBL" id="CAJVPS010034122">
    <property type="protein sequence ID" value="CAG8738639.1"/>
    <property type="molecule type" value="Genomic_DNA"/>
</dbReference>
<evidence type="ECO:0000313" key="1">
    <source>
        <dbReference type="EMBL" id="CAG8738639.1"/>
    </source>
</evidence>
<sequence>RISSLLVIIEFSLLKSSSKLVNSGSGGICVLVLAVVEVIGGDGLVGKSFSFLSMKQVEKASKQLIAFGCR</sequence>
<feature type="non-terminal residue" evidence="1">
    <location>
        <position position="70"/>
    </location>
</feature>